<feature type="region of interest" description="Disordered" evidence="1">
    <location>
        <begin position="180"/>
        <end position="328"/>
    </location>
</feature>
<gene>
    <name evidence="2" type="ORF">RRG08_021740</name>
</gene>
<feature type="region of interest" description="Disordered" evidence="1">
    <location>
        <begin position="118"/>
        <end position="138"/>
    </location>
</feature>
<name>A0AAE0ZXS2_9GAST</name>
<feature type="compositionally biased region" description="Basic residues" evidence="1">
    <location>
        <begin position="260"/>
        <end position="272"/>
    </location>
</feature>
<dbReference type="AlphaFoldDB" id="A0AAE0ZXS2"/>
<sequence length="584" mass="64346">MKQTLSLGYQNGLHKARVITKDVRDLNLENKKHANQSNSGKVNKDVKVRTQFTCSVSSLNGRHLKTTIASKSSGPTRANQNAVNKDFQGSAPPAHVNPYRNMNLLTSARSRKNVFFSESEPGQGVADSSDTDSDGDINQVRRANGHISVSCSSLPGTSVSATSSKGEVIHRWSSASARPAISPKVIPTTASNYSSPRPGTSRPGTSCQRKLLKHHGPSAKAKDRGNAEVSPRPPQLAKRSISKDKSNVGRTQRKPLDRNHVRKARELRRGRPRCVSTASVDDGISNSSSSSNNSSPRGHSSHKRLHSPQSSVETPPPGTARSSALNSGGPNANSIYSMNLAWSMFENHVKLIDDCTGSLSNVPRRTFMSSPVFQNVMTDLYGRPEYSKTRAFLQLRSRIGNVAAFASRFLGRVKALHAMRASSEDLDDEDDDFDFVDFDDDGEGFINGRRRQPSAQTVENAKRAWKILRNRVMEEAAKKRMSRPALAWDVIRHTLRAGSNLERARLDIYQRYGLIPMVLPDGRVVQENTMLSERARQAQANKPQRTATHSNSSISRQSLSTPSKRTIQFKSIQGFNGYSRSETM</sequence>
<feature type="compositionally biased region" description="Polar residues" evidence="1">
    <location>
        <begin position="188"/>
        <end position="208"/>
    </location>
</feature>
<feature type="compositionally biased region" description="Low complexity" evidence="1">
    <location>
        <begin position="285"/>
        <end position="295"/>
    </location>
</feature>
<accession>A0AAE0ZXS2</accession>
<comment type="caution">
    <text evidence="2">The sequence shown here is derived from an EMBL/GenBank/DDBJ whole genome shotgun (WGS) entry which is preliminary data.</text>
</comment>
<protein>
    <submittedName>
        <fullName evidence="2">Uncharacterized protein</fullName>
    </submittedName>
</protein>
<organism evidence="2 3">
    <name type="scientific">Elysia crispata</name>
    <name type="common">lettuce slug</name>
    <dbReference type="NCBI Taxonomy" id="231223"/>
    <lineage>
        <taxon>Eukaryota</taxon>
        <taxon>Metazoa</taxon>
        <taxon>Spiralia</taxon>
        <taxon>Lophotrochozoa</taxon>
        <taxon>Mollusca</taxon>
        <taxon>Gastropoda</taxon>
        <taxon>Heterobranchia</taxon>
        <taxon>Euthyneura</taxon>
        <taxon>Panpulmonata</taxon>
        <taxon>Sacoglossa</taxon>
        <taxon>Placobranchoidea</taxon>
        <taxon>Plakobranchidae</taxon>
        <taxon>Elysia</taxon>
    </lineage>
</organism>
<feature type="compositionally biased region" description="Polar residues" evidence="1">
    <location>
        <begin position="538"/>
        <end position="572"/>
    </location>
</feature>
<reference evidence="2" key="1">
    <citation type="journal article" date="2023" name="G3 (Bethesda)">
        <title>A reference genome for the long-term kleptoplast-retaining sea slug Elysia crispata morphotype clarki.</title>
        <authorList>
            <person name="Eastman K.E."/>
            <person name="Pendleton A.L."/>
            <person name="Shaikh M.A."/>
            <person name="Suttiyut T."/>
            <person name="Ogas R."/>
            <person name="Tomko P."/>
            <person name="Gavelis G."/>
            <person name="Widhalm J.R."/>
            <person name="Wisecaver J.H."/>
        </authorList>
    </citation>
    <scope>NUCLEOTIDE SEQUENCE</scope>
    <source>
        <strain evidence="2">ECLA1</strain>
    </source>
</reference>
<feature type="region of interest" description="Disordered" evidence="1">
    <location>
        <begin position="535"/>
        <end position="572"/>
    </location>
</feature>
<keyword evidence="3" id="KW-1185">Reference proteome</keyword>
<evidence type="ECO:0000313" key="2">
    <source>
        <dbReference type="EMBL" id="KAK3777624.1"/>
    </source>
</evidence>
<dbReference type="Proteomes" id="UP001283361">
    <property type="component" value="Unassembled WGS sequence"/>
</dbReference>
<evidence type="ECO:0000256" key="1">
    <source>
        <dbReference type="SAM" id="MobiDB-lite"/>
    </source>
</evidence>
<dbReference type="EMBL" id="JAWDGP010003066">
    <property type="protein sequence ID" value="KAK3777624.1"/>
    <property type="molecule type" value="Genomic_DNA"/>
</dbReference>
<proteinExistence type="predicted"/>
<evidence type="ECO:0000313" key="3">
    <source>
        <dbReference type="Proteomes" id="UP001283361"/>
    </source>
</evidence>